<evidence type="ECO:0000256" key="5">
    <source>
        <dbReference type="ARBA" id="ARBA00023242"/>
    </source>
</evidence>
<gene>
    <name evidence="6" type="ORF">F8M41_011347</name>
</gene>
<dbReference type="GO" id="GO:0005634">
    <property type="term" value="C:nucleus"/>
    <property type="evidence" value="ECO:0007669"/>
    <property type="project" value="UniProtKB-SubCell"/>
</dbReference>
<protein>
    <submittedName>
        <fullName evidence="6">Zinc finger bed domain-containing protein ricesleeper 2-like</fullName>
    </submittedName>
</protein>
<dbReference type="InterPro" id="IPR052035">
    <property type="entry name" value="ZnF_BED_domain_contain"/>
</dbReference>
<evidence type="ECO:0000256" key="1">
    <source>
        <dbReference type="ARBA" id="ARBA00004123"/>
    </source>
</evidence>
<dbReference type="Proteomes" id="UP000439903">
    <property type="component" value="Unassembled WGS sequence"/>
</dbReference>
<keyword evidence="3" id="KW-0863">Zinc-finger</keyword>
<keyword evidence="2" id="KW-0479">Metal-binding</keyword>
<evidence type="ECO:0000256" key="2">
    <source>
        <dbReference type="ARBA" id="ARBA00022723"/>
    </source>
</evidence>
<organism evidence="6 7">
    <name type="scientific">Gigaspora margarita</name>
    <dbReference type="NCBI Taxonomy" id="4874"/>
    <lineage>
        <taxon>Eukaryota</taxon>
        <taxon>Fungi</taxon>
        <taxon>Fungi incertae sedis</taxon>
        <taxon>Mucoromycota</taxon>
        <taxon>Glomeromycotina</taxon>
        <taxon>Glomeromycetes</taxon>
        <taxon>Diversisporales</taxon>
        <taxon>Gigasporaceae</taxon>
        <taxon>Gigaspora</taxon>
    </lineage>
</organism>
<keyword evidence="5" id="KW-0539">Nucleus</keyword>
<evidence type="ECO:0000313" key="6">
    <source>
        <dbReference type="EMBL" id="KAF0532304.1"/>
    </source>
</evidence>
<proteinExistence type="predicted"/>
<dbReference type="InterPro" id="IPR012337">
    <property type="entry name" value="RNaseH-like_sf"/>
</dbReference>
<name>A0A8H4EPY3_GIGMA</name>
<keyword evidence="7" id="KW-1185">Reference proteome</keyword>
<dbReference type="SUPFAM" id="SSF53098">
    <property type="entry name" value="Ribonuclease H-like"/>
    <property type="match status" value="1"/>
</dbReference>
<evidence type="ECO:0000256" key="3">
    <source>
        <dbReference type="ARBA" id="ARBA00022771"/>
    </source>
</evidence>
<reference evidence="6 7" key="1">
    <citation type="journal article" date="2019" name="Environ. Microbiol.">
        <title>At the nexus of three kingdoms: the genome of the mycorrhizal fungus Gigaspora margarita provides insights into plant, endobacterial and fungal interactions.</title>
        <authorList>
            <person name="Venice F."/>
            <person name="Ghignone S."/>
            <person name="Salvioli di Fossalunga A."/>
            <person name="Amselem J."/>
            <person name="Novero M."/>
            <person name="Xianan X."/>
            <person name="Sedzielewska Toro K."/>
            <person name="Morin E."/>
            <person name="Lipzen A."/>
            <person name="Grigoriev I.V."/>
            <person name="Henrissat B."/>
            <person name="Martin F.M."/>
            <person name="Bonfante P."/>
        </authorList>
    </citation>
    <scope>NUCLEOTIDE SEQUENCE [LARGE SCALE GENOMIC DNA]</scope>
    <source>
        <strain evidence="6 7">BEG34</strain>
    </source>
</reference>
<dbReference type="SUPFAM" id="SSF140996">
    <property type="entry name" value="Hermes dimerisation domain"/>
    <property type="match status" value="1"/>
</dbReference>
<dbReference type="GO" id="GO:0008270">
    <property type="term" value="F:zinc ion binding"/>
    <property type="evidence" value="ECO:0007669"/>
    <property type="project" value="UniProtKB-KW"/>
</dbReference>
<dbReference type="EMBL" id="WTPW01000233">
    <property type="protein sequence ID" value="KAF0532304.1"/>
    <property type="molecule type" value="Genomic_DNA"/>
</dbReference>
<evidence type="ECO:0000256" key="4">
    <source>
        <dbReference type="ARBA" id="ARBA00022833"/>
    </source>
</evidence>
<accession>A0A8H4EPY3</accession>
<evidence type="ECO:0000313" key="7">
    <source>
        <dbReference type="Proteomes" id="UP000439903"/>
    </source>
</evidence>
<dbReference type="PANTHER" id="PTHR46481:SF10">
    <property type="entry name" value="ZINC FINGER BED DOMAIN-CONTAINING PROTEIN 39"/>
    <property type="match status" value="1"/>
</dbReference>
<sequence>METEDFFDNYSHFDPEHDDFEINDGSFDEYGLSDLTSQVSQETNITRRQAILNFSRTDPHNDDEQNKRDKILIMWIIADQQLFTVIENKQFTEFINFLDPRYITPIRQTAKKMILDEFDTFLGVTLHFIDADWKMRHFLLDIIPFNDRHTGINMADAINNLLNDFNLKDKTLALTTYNESAMIICGRLIAHELQRKLDNIGFLHYRCAAHVPNLAAKQGLEIVDPAVEKVRTLMLKIKVSTRLSDNLRGLCQLKGI</sequence>
<dbReference type="PANTHER" id="PTHR46481">
    <property type="entry name" value="ZINC FINGER BED DOMAIN-CONTAINING PROTEIN 4"/>
    <property type="match status" value="1"/>
</dbReference>
<keyword evidence="4" id="KW-0862">Zinc</keyword>
<dbReference type="OrthoDB" id="2431589at2759"/>
<dbReference type="AlphaFoldDB" id="A0A8H4EPY3"/>
<comment type="caution">
    <text evidence="6">The sequence shown here is derived from an EMBL/GenBank/DDBJ whole genome shotgun (WGS) entry which is preliminary data.</text>
</comment>
<comment type="subcellular location">
    <subcellularLocation>
        <location evidence="1">Nucleus</location>
    </subcellularLocation>
</comment>